<dbReference type="GO" id="GO:0005886">
    <property type="term" value="C:plasma membrane"/>
    <property type="evidence" value="ECO:0007669"/>
    <property type="project" value="TreeGrafter"/>
</dbReference>
<dbReference type="Proteomes" id="UP000315751">
    <property type="component" value="Unassembled WGS sequence"/>
</dbReference>
<feature type="domain" description="CBS" evidence="11">
    <location>
        <begin position="283"/>
        <end position="344"/>
    </location>
</feature>
<dbReference type="SMART" id="SM01091">
    <property type="entry name" value="CorC_HlyC"/>
    <property type="match status" value="1"/>
</dbReference>
<dbReference type="CDD" id="cd04590">
    <property type="entry name" value="CBS_pair_CorC_HlyC_assoc"/>
    <property type="match status" value="1"/>
</dbReference>
<keyword evidence="14" id="KW-1185">Reference proteome</keyword>
<evidence type="ECO:0000256" key="1">
    <source>
        <dbReference type="ARBA" id="ARBA00004141"/>
    </source>
</evidence>
<dbReference type="InterPro" id="IPR046342">
    <property type="entry name" value="CBS_dom_sf"/>
</dbReference>
<evidence type="ECO:0000256" key="9">
    <source>
        <dbReference type="PROSITE-ProRule" id="PRU01193"/>
    </source>
</evidence>
<keyword evidence="3 9" id="KW-0812">Transmembrane</keyword>
<dbReference type="InterPro" id="IPR044751">
    <property type="entry name" value="Ion_transp-like_CBS"/>
</dbReference>
<evidence type="ECO:0000259" key="11">
    <source>
        <dbReference type="PROSITE" id="PS51371"/>
    </source>
</evidence>
<feature type="transmembrane region" description="Helical" evidence="10">
    <location>
        <begin position="67"/>
        <end position="92"/>
    </location>
</feature>
<dbReference type="PANTHER" id="PTHR22777:SF17">
    <property type="entry name" value="UPF0053 PROTEIN SLL0260"/>
    <property type="match status" value="1"/>
</dbReference>
<evidence type="ECO:0000256" key="7">
    <source>
        <dbReference type="ARBA" id="ARBA00023136"/>
    </source>
</evidence>
<dbReference type="EMBL" id="VITR01000013">
    <property type="protein sequence ID" value="TWB38095.1"/>
    <property type="molecule type" value="Genomic_DNA"/>
</dbReference>
<name>A0A560GVP5_9PROT</name>
<gene>
    <name evidence="13" type="ORF">FBZ90_11387</name>
</gene>
<feature type="transmembrane region" description="Helical" evidence="10">
    <location>
        <begin position="199"/>
        <end position="221"/>
    </location>
</feature>
<dbReference type="Pfam" id="PF01595">
    <property type="entry name" value="CNNM"/>
    <property type="match status" value="1"/>
</dbReference>
<dbReference type="InterPro" id="IPR002550">
    <property type="entry name" value="CNNM"/>
</dbReference>
<dbReference type="Pfam" id="PF00571">
    <property type="entry name" value="CBS"/>
    <property type="match status" value="2"/>
</dbReference>
<keyword evidence="4" id="KW-0677">Repeat</keyword>
<feature type="transmembrane region" description="Helical" evidence="10">
    <location>
        <begin position="123"/>
        <end position="146"/>
    </location>
</feature>
<dbReference type="Gene3D" id="3.10.580.10">
    <property type="entry name" value="CBS-domain"/>
    <property type="match status" value="1"/>
</dbReference>
<evidence type="ECO:0000256" key="4">
    <source>
        <dbReference type="ARBA" id="ARBA00022737"/>
    </source>
</evidence>
<reference evidence="13 14" key="1">
    <citation type="submission" date="2019-06" db="EMBL/GenBank/DDBJ databases">
        <title>Genomic Encyclopedia of Type Strains, Phase IV (KMG-V): Genome sequencing to study the core and pangenomes of soil and plant-associated prokaryotes.</title>
        <authorList>
            <person name="Whitman W."/>
        </authorList>
    </citation>
    <scope>NUCLEOTIDE SEQUENCE [LARGE SCALE GENOMIC DNA]</scope>
    <source>
        <strain evidence="13 14">BR 11622</strain>
    </source>
</reference>
<evidence type="ECO:0000313" key="13">
    <source>
        <dbReference type="EMBL" id="TWB38095.1"/>
    </source>
</evidence>
<evidence type="ECO:0000256" key="10">
    <source>
        <dbReference type="SAM" id="Phobius"/>
    </source>
</evidence>
<sequence>MGIKGAAQDGAADRQNVMTRMWSRARFEGISRKTWLPCDGGDATDCPSMLSCRVYPLPTGPDAALMLYLQIAILVLLILLNGFFAMSELAVLSARRSRLTAMAEKGQRGARTALALQESPSHFLSTVQIGITMIAIVEGAFGSATLSGPLAESLAAVPALAPHADSIAVALVVVCITLLSLIVGELVPKRLALFATERIAVLTAPFLQGLSRIASPVAWFLGATTELVLKLFGAAGKPENAVTEEEVKSLIAEGTAAGVFEPEERRMIESVLGLSDRPARAIMTPRLDVMWLDLDDDVAQLTKEIQESHHSRFPICRGSLDEVVGVLHAKAVLDAVLAGETPDLGKLANPALIVHDGTQVMRLLELFRSSGQQMALVVDEYGSAEGIVTLTDILESIAGDLPEAHDVDEDEFVRREDGSMLIDGRMDIEEAAHVLDLPGLRDGGDYLTLAGFLLFKLGHLPRVGEGVAHAGYRFEVVDMDGRRIDKILVIPPAE</sequence>
<dbReference type="Pfam" id="PF03471">
    <property type="entry name" value="CorC_HlyC"/>
    <property type="match status" value="1"/>
</dbReference>
<organism evidence="13 14">
    <name type="scientific">Nitrospirillum amazonense</name>
    <dbReference type="NCBI Taxonomy" id="28077"/>
    <lineage>
        <taxon>Bacteria</taxon>
        <taxon>Pseudomonadati</taxon>
        <taxon>Pseudomonadota</taxon>
        <taxon>Alphaproteobacteria</taxon>
        <taxon>Rhodospirillales</taxon>
        <taxon>Azospirillaceae</taxon>
        <taxon>Nitrospirillum</taxon>
    </lineage>
</organism>
<evidence type="ECO:0000256" key="8">
    <source>
        <dbReference type="PROSITE-ProRule" id="PRU00703"/>
    </source>
</evidence>
<dbReference type="PANTHER" id="PTHR22777">
    <property type="entry name" value="HEMOLYSIN-RELATED"/>
    <property type="match status" value="1"/>
</dbReference>
<feature type="domain" description="CBS" evidence="11">
    <location>
        <begin position="347"/>
        <end position="403"/>
    </location>
</feature>
<dbReference type="InterPro" id="IPR036318">
    <property type="entry name" value="FAD-bd_PCMH-like_sf"/>
</dbReference>
<keyword evidence="7 9" id="KW-0472">Membrane</keyword>
<dbReference type="FunFam" id="3.10.580.10:FF:000002">
    <property type="entry name" value="Magnesium/cobalt efflux protein CorC"/>
    <property type="match status" value="1"/>
</dbReference>
<comment type="caution">
    <text evidence="13">The sequence shown here is derived from an EMBL/GenBank/DDBJ whole genome shotgun (WGS) entry which is preliminary data.</text>
</comment>
<feature type="domain" description="CNNM transmembrane" evidence="12">
    <location>
        <begin position="63"/>
        <end position="264"/>
    </location>
</feature>
<dbReference type="AlphaFoldDB" id="A0A560GVP5"/>
<dbReference type="PROSITE" id="PS51371">
    <property type="entry name" value="CBS"/>
    <property type="match status" value="2"/>
</dbReference>
<evidence type="ECO:0000256" key="2">
    <source>
        <dbReference type="ARBA" id="ARBA00006446"/>
    </source>
</evidence>
<accession>A0A560GVP5</accession>
<evidence type="ECO:0000256" key="6">
    <source>
        <dbReference type="ARBA" id="ARBA00023122"/>
    </source>
</evidence>
<keyword evidence="5 9" id="KW-1133">Transmembrane helix</keyword>
<evidence type="ECO:0000256" key="3">
    <source>
        <dbReference type="ARBA" id="ARBA00022692"/>
    </source>
</evidence>
<evidence type="ECO:0000256" key="5">
    <source>
        <dbReference type="ARBA" id="ARBA00022989"/>
    </source>
</evidence>
<dbReference type="PROSITE" id="PS51846">
    <property type="entry name" value="CNNM"/>
    <property type="match status" value="1"/>
</dbReference>
<protein>
    <submittedName>
        <fullName evidence="13">Putative hemolysin</fullName>
    </submittedName>
</protein>
<proteinExistence type="inferred from homology"/>
<dbReference type="Gene3D" id="3.30.465.10">
    <property type="match status" value="1"/>
</dbReference>
<feature type="transmembrane region" description="Helical" evidence="10">
    <location>
        <begin position="166"/>
        <end position="187"/>
    </location>
</feature>
<evidence type="ECO:0000313" key="14">
    <source>
        <dbReference type="Proteomes" id="UP000315751"/>
    </source>
</evidence>
<comment type="subcellular location">
    <subcellularLocation>
        <location evidence="1">Membrane</location>
        <topology evidence="1">Multi-pass membrane protein</topology>
    </subcellularLocation>
</comment>
<dbReference type="GO" id="GO:0050660">
    <property type="term" value="F:flavin adenine dinucleotide binding"/>
    <property type="evidence" value="ECO:0007669"/>
    <property type="project" value="InterPro"/>
</dbReference>
<evidence type="ECO:0000259" key="12">
    <source>
        <dbReference type="PROSITE" id="PS51846"/>
    </source>
</evidence>
<dbReference type="InterPro" id="IPR005170">
    <property type="entry name" value="Transptr-assoc_dom"/>
</dbReference>
<dbReference type="InterPro" id="IPR016169">
    <property type="entry name" value="FAD-bd_PCMH_sub2"/>
</dbReference>
<dbReference type="SUPFAM" id="SSF56176">
    <property type="entry name" value="FAD-binding/transporter-associated domain-like"/>
    <property type="match status" value="1"/>
</dbReference>
<dbReference type="SUPFAM" id="SSF54631">
    <property type="entry name" value="CBS-domain pair"/>
    <property type="match status" value="1"/>
</dbReference>
<comment type="similarity">
    <text evidence="2">Belongs to the UPF0053 family. Hemolysin C subfamily.</text>
</comment>
<dbReference type="InterPro" id="IPR000644">
    <property type="entry name" value="CBS_dom"/>
</dbReference>
<keyword evidence="6 8" id="KW-0129">CBS domain</keyword>